<reference evidence="2 3" key="1">
    <citation type="submission" date="2016-10" db="EMBL/GenBank/DDBJ databases">
        <authorList>
            <person name="de Groot N.N."/>
        </authorList>
    </citation>
    <scope>NUCLEOTIDE SEQUENCE [LARGE SCALE GENOMIC DNA]</scope>
    <source>
        <strain evidence="2 3">A-4</strain>
    </source>
</reference>
<gene>
    <name evidence="2" type="ORF">SAMN02910293_02253</name>
</gene>
<sequence length="125" mass="14349">MKIKSNRDNWCDETGRKLSLEEIEIVQASVLEDIDERLSDTGFEGLVKKIVSKYLGKRGFVFTVDSEVEFDEEVVGLDNNLTDLIAEIQDLDDDITELSKKLEEAIAEREKLIVKRDRLTEKESI</sequence>
<dbReference type="AlphaFoldDB" id="A0A1G6DJD7"/>
<name>A0A1G6DJD7_9STRE</name>
<evidence type="ECO:0000256" key="1">
    <source>
        <dbReference type="SAM" id="Coils"/>
    </source>
</evidence>
<dbReference type="RefSeq" id="WP_074486692.1">
    <property type="nucleotide sequence ID" value="NZ_FMXP01000041.1"/>
</dbReference>
<dbReference type="STRING" id="439219.SAMN02910293_02253"/>
<organism evidence="2 3">
    <name type="scientific">Streptococcus henryi</name>
    <dbReference type="NCBI Taxonomy" id="439219"/>
    <lineage>
        <taxon>Bacteria</taxon>
        <taxon>Bacillati</taxon>
        <taxon>Bacillota</taxon>
        <taxon>Bacilli</taxon>
        <taxon>Lactobacillales</taxon>
        <taxon>Streptococcaceae</taxon>
        <taxon>Streptococcus</taxon>
    </lineage>
</organism>
<dbReference type="EMBL" id="FMXP01000041">
    <property type="protein sequence ID" value="SDB45273.1"/>
    <property type="molecule type" value="Genomic_DNA"/>
</dbReference>
<accession>A0A1G6DJD7</accession>
<feature type="coiled-coil region" evidence="1">
    <location>
        <begin position="74"/>
        <end position="122"/>
    </location>
</feature>
<protein>
    <submittedName>
        <fullName evidence="2">Uncharacterized protein</fullName>
    </submittedName>
</protein>
<dbReference type="Proteomes" id="UP000182508">
    <property type="component" value="Unassembled WGS sequence"/>
</dbReference>
<keyword evidence="3" id="KW-1185">Reference proteome</keyword>
<evidence type="ECO:0000313" key="3">
    <source>
        <dbReference type="Proteomes" id="UP000182508"/>
    </source>
</evidence>
<proteinExistence type="predicted"/>
<keyword evidence="1" id="KW-0175">Coiled coil</keyword>
<evidence type="ECO:0000313" key="2">
    <source>
        <dbReference type="EMBL" id="SDB45273.1"/>
    </source>
</evidence>